<protein>
    <submittedName>
        <fullName evidence="3">Uncharacterized protein</fullName>
    </submittedName>
</protein>
<evidence type="ECO:0000256" key="1">
    <source>
        <dbReference type="ARBA" id="ARBA00022860"/>
    </source>
</evidence>
<dbReference type="Gene3D" id="1.20.5.1190">
    <property type="entry name" value="iswi atpase"/>
    <property type="match status" value="1"/>
</dbReference>
<comment type="caution">
    <text evidence="3">The sequence shown here is derived from an EMBL/GenBank/DDBJ whole genome shotgun (WGS) entry which is preliminary data.</text>
</comment>
<dbReference type="EMBL" id="JAPFFI010000020">
    <property type="protein sequence ID" value="KAJ6339194.1"/>
    <property type="molecule type" value="Genomic_DNA"/>
</dbReference>
<comment type="similarity">
    <text evidence="2">Belongs to the IQD family.</text>
</comment>
<accession>A0ABQ9AF97</accession>
<dbReference type="PANTHER" id="PTHR32295">
    <property type="entry name" value="IQ-DOMAIN 5-RELATED"/>
    <property type="match status" value="1"/>
</dbReference>
<keyword evidence="1" id="KW-0112">Calmodulin-binding</keyword>
<keyword evidence="4" id="KW-1185">Reference proteome</keyword>
<evidence type="ECO:0000313" key="4">
    <source>
        <dbReference type="Proteomes" id="UP001141253"/>
    </source>
</evidence>
<gene>
    <name evidence="3" type="ORF">OIU77_007198</name>
</gene>
<sequence>MAYHGALYSTLAHFLSIPLPRAHKHHSLASISSPSLASQYTQSNLSDSLVLKIPNSLPSQNLSKNPSFLNYERWVFSGDSLAPRRSLDLQKQHPLCHSPIRLIKSCYPTTPYDANKHAIAVAAATAAVAEAALAAAQAAAEVVRLTGGGGGGNVNGGSHRRFAEEVSAVKIQSAFRGYLVSVLFHVREFIVF</sequence>
<dbReference type="Pfam" id="PF00612">
    <property type="entry name" value="IQ"/>
    <property type="match status" value="1"/>
</dbReference>
<dbReference type="InterPro" id="IPR000048">
    <property type="entry name" value="IQ_motif_EF-hand-BS"/>
</dbReference>
<dbReference type="Proteomes" id="UP001141253">
    <property type="component" value="Chromosome 15W"/>
</dbReference>
<organism evidence="3 4">
    <name type="scientific">Salix suchowensis</name>
    <dbReference type="NCBI Taxonomy" id="1278906"/>
    <lineage>
        <taxon>Eukaryota</taxon>
        <taxon>Viridiplantae</taxon>
        <taxon>Streptophyta</taxon>
        <taxon>Embryophyta</taxon>
        <taxon>Tracheophyta</taxon>
        <taxon>Spermatophyta</taxon>
        <taxon>Magnoliopsida</taxon>
        <taxon>eudicotyledons</taxon>
        <taxon>Gunneridae</taxon>
        <taxon>Pentapetalae</taxon>
        <taxon>rosids</taxon>
        <taxon>fabids</taxon>
        <taxon>Malpighiales</taxon>
        <taxon>Salicaceae</taxon>
        <taxon>Saliceae</taxon>
        <taxon>Salix</taxon>
    </lineage>
</organism>
<dbReference type="PROSITE" id="PS50096">
    <property type="entry name" value="IQ"/>
    <property type="match status" value="1"/>
</dbReference>
<evidence type="ECO:0000256" key="2">
    <source>
        <dbReference type="ARBA" id="ARBA00024341"/>
    </source>
</evidence>
<dbReference type="PANTHER" id="PTHR32295:SF174">
    <property type="entry name" value="PROTEIN IQ-DOMAIN 24"/>
    <property type="match status" value="1"/>
</dbReference>
<evidence type="ECO:0000313" key="3">
    <source>
        <dbReference type="EMBL" id="KAJ6339194.1"/>
    </source>
</evidence>
<reference evidence="3" key="2">
    <citation type="journal article" date="2023" name="Int. J. Mol. Sci.">
        <title>De Novo Assembly and Annotation of 11 Diverse Shrub Willow (Salix) Genomes Reveals Novel Gene Organization in Sex-Linked Regions.</title>
        <authorList>
            <person name="Hyden B."/>
            <person name="Feng K."/>
            <person name="Yates T.B."/>
            <person name="Jawdy S."/>
            <person name="Cereghino C."/>
            <person name="Smart L.B."/>
            <person name="Muchero W."/>
        </authorList>
    </citation>
    <scope>NUCLEOTIDE SEQUENCE</scope>
    <source>
        <tissue evidence="3">Shoot tip</tissue>
    </source>
</reference>
<name>A0ABQ9AF97_9ROSI</name>
<proteinExistence type="inferred from homology"/>
<reference evidence="3" key="1">
    <citation type="submission" date="2022-10" db="EMBL/GenBank/DDBJ databases">
        <authorList>
            <person name="Hyden B.L."/>
            <person name="Feng K."/>
            <person name="Yates T."/>
            <person name="Jawdy S."/>
            <person name="Smart L.B."/>
            <person name="Muchero W."/>
        </authorList>
    </citation>
    <scope>NUCLEOTIDE SEQUENCE</scope>
    <source>
        <tissue evidence="3">Shoot tip</tissue>
    </source>
</reference>